<keyword evidence="1" id="KW-0479">Metal-binding</keyword>
<proteinExistence type="predicted"/>
<dbReference type="Proteomes" id="UP000031637">
    <property type="component" value="Chromosome"/>
</dbReference>
<keyword evidence="5" id="KW-1185">Reference proteome</keyword>
<reference evidence="4 5" key="1">
    <citation type="journal article" date="2014" name="Syst. Appl. Microbiol.">
        <title>Complete genomes of freshwater sulfur oxidizers Sulfuricella denitrificans skB26 and Sulfuritalea hydrogenivorans sk43H: genetic insights into the sulfur oxidation pathway of betaproteobacteria.</title>
        <authorList>
            <person name="Watanabe T."/>
            <person name="Kojima H."/>
            <person name="Fukui M."/>
        </authorList>
    </citation>
    <scope>NUCLEOTIDE SEQUENCE [LARGE SCALE GENOMIC DNA]</scope>
    <source>
        <strain evidence="4">DSM22779</strain>
    </source>
</reference>
<dbReference type="RefSeq" id="WP_084207432.1">
    <property type="nucleotide sequence ID" value="NZ_AP012547.1"/>
</dbReference>
<evidence type="ECO:0000256" key="2">
    <source>
        <dbReference type="ARBA" id="ARBA00022837"/>
    </source>
</evidence>
<protein>
    <recommendedName>
        <fullName evidence="3">PilY1 beta-propeller domain-containing protein</fullName>
    </recommendedName>
</protein>
<keyword evidence="2" id="KW-0106">Calcium</keyword>
<dbReference type="EMBL" id="AP012547">
    <property type="protein sequence ID" value="BAO30698.1"/>
    <property type="molecule type" value="Genomic_DNA"/>
</dbReference>
<dbReference type="KEGG" id="shd:SUTH_02919"/>
<dbReference type="InterPro" id="IPR008707">
    <property type="entry name" value="B-propeller_PilY1"/>
</dbReference>
<evidence type="ECO:0000313" key="4">
    <source>
        <dbReference type="EMBL" id="BAO30698.1"/>
    </source>
</evidence>
<dbReference type="Gene3D" id="2.40.30.20">
    <property type="match status" value="4"/>
</dbReference>
<dbReference type="Pfam" id="PF05567">
    <property type="entry name" value="T4P_PilY1"/>
    <property type="match status" value="1"/>
</dbReference>
<dbReference type="OrthoDB" id="7156875at2"/>
<dbReference type="InterPro" id="IPR023366">
    <property type="entry name" value="ATP_synth_asu-like_sf"/>
</dbReference>
<accession>W0SLP0</accession>
<evidence type="ECO:0000259" key="3">
    <source>
        <dbReference type="Pfam" id="PF05567"/>
    </source>
</evidence>
<dbReference type="GO" id="GO:0046872">
    <property type="term" value="F:metal ion binding"/>
    <property type="evidence" value="ECO:0007669"/>
    <property type="project" value="UniProtKB-KW"/>
</dbReference>
<dbReference type="SUPFAM" id="SSF82171">
    <property type="entry name" value="DPP6 N-terminal domain-like"/>
    <property type="match status" value="1"/>
</dbReference>
<dbReference type="HOGENOM" id="CLU_001890_1_1_4"/>
<evidence type="ECO:0000313" key="5">
    <source>
        <dbReference type="Proteomes" id="UP000031637"/>
    </source>
</evidence>
<dbReference type="STRING" id="1223802.SUTH_02919"/>
<sequence length="1984" mass="206389">MNSRLLRGIGQALLFLGAASGTQGAVTSISSAPLVTSGASAVLPNLMFILDDSGSMDSDYMPDWANDNSPGVNLYKNSRFNGVAYDPAVTYQKPVRYATDGTLDTTTYPSQTGTSATTGANTGVAMPNWKAVKNDAYGVQSTSTSDLTSSAYFYTFLAGEYCTNVKQQTCAAGTAPSVTHPVTAYLRWCDSAAHTSNDKPVAAPPKGCQAVWTNDAFFYPRYPGLFLGTSATTSFTVSASTNAIVTGITANGLQILNASTASSSTPSTVASNIVAGINACTLFAKGNCQVAGYSATRSSSTVTITAPATIGTTNVNANGYAVVMSFSNTLQTTSPAKSGASPFTMTAFAGYDATNGYVPGSNVGTEIVSTNNSYPYPGTATKASTRTDCAGTTCTYTEEMTNYANWYTYYRTRMQMMKTSTSIAFQPVGATYRVGYFSINNNTGTDFLNVSDFNMTQKRAWYAKLFAANPNNSTPLHPAMTNAGRIYAGMKNGDTFNGSVVVDPMQYSCQQNFTILSTDGYWNSGSGYKLNGTTTVGQQDGTEVRPFVDSSIVTDTTVTPWSKVDRKTTVTPVVTTTPYTRTITTVATATPTLPTSCLLDNGSNSSGSAKTWCITTSGNSNSNQRYECNQLDAGGNKVYACRGNSAAATLPTGGAACKTDVDDNSIYCIFNNSAPAGALSCEQVRSGNNLYGCRFQCPAGQSAVSVQTQTSPRTLTGSITSEDDFTSTFNRTVVITNGVAAPPTDSLPTVSVVNVTPATMDAGSVDSGVPDGSNPALWTNSGSAVVSCSASPPAAGTSPGVAGAATTVNGTPVVTTTIAGVNTAGASTTTSVGSGGTSNTLADVAEYYYKTDLRTAALTNCTGVIVPPATAGSDVCSNDVPATGEDAASWQHMTTFTLGLGASGKMLFSPSYASATTTIDDYYAIKNGISADGVAGICTWQATGTQCNWPVPVSNTMTTIDDLWHTAVNGRGTYFSATNPATLSAGLSSALSGVSARLGSSAAATTSNPNVTSGDNFVFSSTFSTQVWDGELVRQQIDLTTGVVSTAIDWAAQDLLDLRTHTGRTIYTFDSATANKLKAFTYASLTSTEQAYFNTPNIAGLSQFCSVGTTCLSSTDQSAAAGNNLVNFLRGQRTNEGVASDTSKYYRQRNHLLGDIVTAEAVYVKKSLFQYLDRGYLKTPDGTTYTPFVTANNTRRGMVYAASNDGMLHAFYAASAPCTTLPVPSASPPVAAVPADCDPDITTGATVKGGDEAWAYIPSQMLPNLYKLADKNYSNQHSYFVDGTPVVADICTANCNASPTVVEDGLTASIVIASASWAAGVATITTAEAHGYSVNTIVVINGMSASGYNGTFTITEVPNSTTFKFALVADPGSHPDPVWKTILVGGFNAGGRGYYALDITDPLAPKALWEYTETNMGYTFGNPEITKLKDGTWVVLVTSGYNNLSPGDGVGRLYVINANTGTLIRTISTGTGSPSVDITTASWSANVATITTSAAHGFVVGDAASITGVTPSGYNGTFTVTAVPSATQFRYALTTDPFVTRSGRVNPKAVSAASWAAGTVTMDTTAAHGLTVGTSITVTGFDNANTGYNGTFLVTAVPSTTRLQYAVASDPGGWTALGSETVSRTASITTPWAANVATITTATAHGLAVGNTVTVAGFSPSGYSGTFTVTAVPTTTTFRYTLATDPGTVGAVAGGTPSNLGRIRAWVDNATNDNTALRVYGGDMFGNVWRFDINGDIGAAGYDAHRMVTLYTDAAGTARQPITSRPELGEITVGNTKYPVVFVGTGRYLGTPDLTDLSQQTMYAIKDNLDSTSLPNPHAAGSDFVEQVQTTTLCPSGSPTSICRAGESVRTTTNNAVDFSTKNGWYVDFPDGGERDNTDPVLQLGTLVFNTNVPNVSACTAGGYSYTWFLDYRTGGAVSSSTTGVSARRLGSALATRPTVVRLPNNTVVALTRLSDGTTTTSDVAIGSGAGTTRRVSWRELITE</sequence>
<evidence type="ECO:0000256" key="1">
    <source>
        <dbReference type="ARBA" id="ARBA00022723"/>
    </source>
</evidence>
<feature type="domain" description="PilY1 beta-propeller" evidence="3">
    <location>
        <begin position="1343"/>
        <end position="1469"/>
    </location>
</feature>
<gene>
    <name evidence="4" type="ORF">SUTH_02919</name>
</gene>
<name>W0SLP0_9PROT</name>
<organism evidence="4 5">
    <name type="scientific">Sulfuritalea hydrogenivorans sk43H</name>
    <dbReference type="NCBI Taxonomy" id="1223802"/>
    <lineage>
        <taxon>Bacteria</taxon>
        <taxon>Pseudomonadati</taxon>
        <taxon>Pseudomonadota</taxon>
        <taxon>Betaproteobacteria</taxon>
        <taxon>Nitrosomonadales</taxon>
        <taxon>Sterolibacteriaceae</taxon>
        <taxon>Sulfuritalea</taxon>
    </lineage>
</organism>